<dbReference type="Pfam" id="PF00475">
    <property type="entry name" value="IGPD"/>
    <property type="match status" value="1"/>
</dbReference>
<dbReference type="InterPro" id="IPR020568">
    <property type="entry name" value="Ribosomal_Su5_D2-typ_SF"/>
</dbReference>
<evidence type="ECO:0000313" key="7">
    <source>
        <dbReference type="Proteomes" id="UP001058120"/>
    </source>
</evidence>
<evidence type="ECO:0000256" key="2">
    <source>
        <dbReference type="ARBA" id="ARBA00022605"/>
    </source>
</evidence>
<dbReference type="PANTHER" id="PTHR23133">
    <property type="entry name" value="IMIDAZOLEGLYCEROL-PHOSPHATE DEHYDRATASE HIS7"/>
    <property type="match status" value="1"/>
</dbReference>
<dbReference type="PANTHER" id="PTHR23133:SF2">
    <property type="entry name" value="IMIDAZOLEGLYCEROL-PHOSPHATE DEHYDRATASE"/>
    <property type="match status" value="1"/>
</dbReference>
<comment type="subcellular location">
    <subcellularLocation>
        <location evidence="5">Cytoplasm</location>
    </subcellularLocation>
</comment>
<reference evidence="6" key="1">
    <citation type="submission" date="2020-12" db="EMBL/GenBank/DDBJ databases">
        <title>Taurinivorans muris gen. nov., sp. nov., fundamental and realized metabolic niche of a ubiquitous sulfidogenic bacterium in the murine intestine.</title>
        <authorList>
            <person name="Ye H."/>
            <person name="Hanson B.T."/>
            <person name="Loy A."/>
        </authorList>
    </citation>
    <scope>NUCLEOTIDE SEQUENCE</scope>
    <source>
        <strain evidence="6">LT0009</strain>
    </source>
</reference>
<dbReference type="EC" id="4.2.1.19" evidence="5"/>
<dbReference type="SUPFAM" id="SSF54211">
    <property type="entry name" value="Ribosomal protein S5 domain 2-like"/>
    <property type="match status" value="2"/>
</dbReference>
<protein>
    <recommendedName>
        <fullName evidence="5">Imidazoleglycerol-phosphate dehydratase</fullName>
        <shortName evidence="5">IGPD</shortName>
        <ecNumber evidence="5">4.2.1.19</ecNumber>
    </recommendedName>
</protein>
<sequence>MSTTQRKANISRRTNETDISLCLNLDGTGKTAVQSGIGFLDHMLTLLAFWAKFDLELTCKGDTHIDFHHTMEDIGICLGKALHDALLSHNGANGIERTGFAKIPMDEALTEVCLDLSGRAWLEWRNDELLPPVIAGDEKDIWREFYKAFASSAKMNLHVQFLYGKNGHHLLESVAKGIGKALRRAVVINDETATSTKGSLDL</sequence>
<keyword evidence="4 5" id="KW-0456">Lyase</keyword>
<evidence type="ECO:0000256" key="4">
    <source>
        <dbReference type="ARBA" id="ARBA00023239"/>
    </source>
</evidence>
<evidence type="ECO:0000256" key="1">
    <source>
        <dbReference type="ARBA" id="ARBA00005047"/>
    </source>
</evidence>
<dbReference type="InterPro" id="IPR000807">
    <property type="entry name" value="ImidazoleglycerolP_deHydtase"/>
</dbReference>
<name>A0ABY5Y0I9_9BACT</name>
<comment type="catalytic activity">
    <reaction evidence="5">
        <text>D-erythro-1-(imidazol-4-yl)glycerol 3-phosphate = 3-(imidazol-4-yl)-2-oxopropyl phosphate + H2O</text>
        <dbReference type="Rhea" id="RHEA:11040"/>
        <dbReference type="ChEBI" id="CHEBI:15377"/>
        <dbReference type="ChEBI" id="CHEBI:57766"/>
        <dbReference type="ChEBI" id="CHEBI:58278"/>
        <dbReference type="EC" id="4.2.1.19"/>
    </reaction>
</comment>
<dbReference type="CDD" id="cd07914">
    <property type="entry name" value="IGPD"/>
    <property type="match status" value="1"/>
</dbReference>
<dbReference type="Gene3D" id="3.30.230.40">
    <property type="entry name" value="Imidazole glycerol phosphate dehydratase, domain 1"/>
    <property type="match status" value="2"/>
</dbReference>
<keyword evidence="3 5" id="KW-0368">Histidine biosynthesis</keyword>
<comment type="similarity">
    <text evidence="5">Belongs to the imidazoleglycerol-phosphate dehydratase family.</text>
</comment>
<evidence type="ECO:0000313" key="6">
    <source>
        <dbReference type="EMBL" id="UWX05704.1"/>
    </source>
</evidence>
<organism evidence="6 7">
    <name type="scientific">Taurinivorans muris</name>
    <dbReference type="NCBI Taxonomy" id="2787751"/>
    <lineage>
        <taxon>Bacteria</taxon>
        <taxon>Pseudomonadati</taxon>
        <taxon>Thermodesulfobacteriota</taxon>
        <taxon>Desulfovibrionia</taxon>
        <taxon>Desulfovibrionales</taxon>
        <taxon>Desulfovibrionaceae</taxon>
        <taxon>Taurinivorans</taxon>
    </lineage>
</organism>
<dbReference type="InterPro" id="IPR020565">
    <property type="entry name" value="ImidazoleglycerP_deHydtase_CS"/>
</dbReference>
<dbReference type="InterPro" id="IPR038494">
    <property type="entry name" value="IGPD_sf"/>
</dbReference>
<dbReference type="Proteomes" id="UP001058120">
    <property type="component" value="Chromosome"/>
</dbReference>
<dbReference type="RefSeq" id="WP_334315292.1">
    <property type="nucleotide sequence ID" value="NZ_CP065938.1"/>
</dbReference>
<comment type="pathway">
    <text evidence="1 5">Amino-acid biosynthesis; L-histidine biosynthesis; L-histidine from 5-phospho-alpha-D-ribose 1-diphosphate: step 6/9.</text>
</comment>
<evidence type="ECO:0000256" key="3">
    <source>
        <dbReference type="ARBA" id="ARBA00023102"/>
    </source>
</evidence>
<keyword evidence="5" id="KW-0963">Cytoplasm</keyword>
<accession>A0ABY5Y0I9</accession>
<gene>
    <name evidence="5 6" type="primary">hisB</name>
    <name evidence="6" type="ORF">JBF11_09740</name>
</gene>
<dbReference type="EMBL" id="CP065938">
    <property type="protein sequence ID" value="UWX05704.1"/>
    <property type="molecule type" value="Genomic_DNA"/>
</dbReference>
<dbReference type="PROSITE" id="PS00954">
    <property type="entry name" value="IGP_DEHYDRATASE_1"/>
    <property type="match status" value="1"/>
</dbReference>
<evidence type="ECO:0000256" key="5">
    <source>
        <dbReference type="HAMAP-Rule" id="MF_00076"/>
    </source>
</evidence>
<keyword evidence="2 5" id="KW-0028">Amino-acid biosynthesis</keyword>
<dbReference type="HAMAP" id="MF_00076">
    <property type="entry name" value="HisB"/>
    <property type="match status" value="1"/>
</dbReference>
<keyword evidence="7" id="KW-1185">Reference proteome</keyword>
<dbReference type="NCBIfam" id="NF002114">
    <property type="entry name" value="PRK00951.2-4"/>
    <property type="match status" value="1"/>
</dbReference>
<proteinExistence type="inferred from homology"/>